<dbReference type="Proteomes" id="UP000075391">
    <property type="component" value="Unassembled WGS sequence"/>
</dbReference>
<proteinExistence type="predicted"/>
<dbReference type="AlphaFoldDB" id="A0A150WC12"/>
<comment type="caution">
    <text evidence="3">The sequence shown here is derived from an EMBL/GenBank/DDBJ whole genome shotgun (WGS) entry which is preliminary data.</text>
</comment>
<dbReference type="InterPro" id="IPR013229">
    <property type="entry name" value="PEGA"/>
</dbReference>
<feature type="signal peptide" evidence="1">
    <location>
        <begin position="1"/>
        <end position="21"/>
    </location>
</feature>
<dbReference type="Pfam" id="PF08308">
    <property type="entry name" value="PEGA"/>
    <property type="match status" value="1"/>
</dbReference>
<name>A0A150WC12_BDEBC</name>
<evidence type="ECO:0000313" key="4">
    <source>
        <dbReference type="Proteomes" id="UP000075391"/>
    </source>
</evidence>
<feature type="domain" description="PEGA" evidence="2">
    <location>
        <begin position="30"/>
        <end position="81"/>
    </location>
</feature>
<keyword evidence="1" id="KW-0732">Signal</keyword>
<dbReference type="PROSITE" id="PS51257">
    <property type="entry name" value="PROKAR_LIPOPROTEIN"/>
    <property type="match status" value="1"/>
</dbReference>
<dbReference type="RefSeq" id="WP_172795351.1">
    <property type="nucleotide sequence ID" value="NZ_LUKF01000020.1"/>
</dbReference>
<organism evidence="3 4">
    <name type="scientific">Bdellovibrio bacteriovorus</name>
    <dbReference type="NCBI Taxonomy" id="959"/>
    <lineage>
        <taxon>Bacteria</taxon>
        <taxon>Pseudomonadati</taxon>
        <taxon>Bdellovibrionota</taxon>
        <taxon>Bdellovibrionia</taxon>
        <taxon>Bdellovibrionales</taxon>
        <taxon>Pseudobdellovibrionaceae</taxon>
        <taxon>Bdellovibrio</taxon>
    </lineage>
</organism>
<sequence>MNKLIIKHLSLAVLLASTGCATILRGTQQELKVNSNIESANVIYNGKKIGVTPFSGQVPKSKNPVLTIEKDGFHSQTVTLPTKTTDLFYWNLLAGLFIGYAVDYSTGAIYELSPQKYVVNIHPVKVADLSSQQALEVRQFITLNFESLRKEIQIGKGKKLNELLRLLHISDAQRTSALKEIRKLLKENSVTVSFSDSVWSWKLTSQK</sequence>
<feature type="chain" id="PRO_5007572503" description="PEGA domain-containing protein" evidence="1">
    <location>
        <begin position="22"/>
        <end position="207"/>
    </location>
</feature>
<reference evidence="3 4" key="1">
    <citation type="submission" date="2016-03" db="EMBL/GenBank/DDBJ databases">
        <authorList>
            <person name="Ploux O."/>
        </authorList>
    </citation>
    <scope>NUCLEOTIDE SEQUENCE [LARGE SCALE GENOMIC DNA]</scope>
    <source>
        <strain evidence="3 4">BER2</strain>
    </source>
</reference>
<accession>A0A150WC12</accession>
<evidence type="ECO:0000259" key="2">
    <source>
        <dbReference type="Pfam" id="PF08308"/>
    </source>
</evidence>
<evidence type="ECO:0000256" key="1">
    <source>
        <dbReference type="SAM" id="SignalP"/>
    </source>
</evidence>
<dbReference type="EMBL" id="LUKF01000020">
    <property type="protein sequence ID" value="KYG60428.1"/>
    <property type="molecule type" value="Genomic_DNA"/>
</dbReference>
<gene>
    <name evidence="3" type="ORF">AZI85_13250</name>
</gene>
<protein>
    <recommendedName>
        <fullName evidence="2">PEGA domain-containing protein</fullName>
    </recommendedName>
</protein>
<evidence type="ECO:0000313" key="3">
    <source>
        <dbReference type="EMBL" id="KYG60428.1"/>
    </source>
</evidence>